<sequence>MRTYHHTIHILRSYGIKHALMYRAFSMIFFWSIFDGILTYILPILISNQGFSKSEMGVILGSSSFVGAIFDIVASKYLKVPHYRKLYGSMFLLSFSFLMLLYFASTVWIFVLAMALWGIYWDLLHFANFDFISRTLPEKEHTSAFGIQGVFQSLGILIAPILAGLLIETTISHNVFVIAGVMLLLSIIIYIGLFHKSEERSNLLEVSKNRNINWPRELTLWIVIGKQLFPVLILTFLIYITDAFFWTIGPLIAENGNFGRFGGLLMAAYSFPSLVIGWFVGSIAVRFGKKRTALYSFFLGSCFLSLFAFLTNPIHIIFLVSLSSMCIGLSYPALNGAYTDYISETQSYEKEIQSIIDLFYNIGWMLGPMIAGILAQGFGNAQSFSILGVFCALTCVILIFKMPKKIHLKIKEV</sequence>
<feature type="transmembrane region" description="Helical" evidence="7">
    <location>
        <begin position="20"/>
        <end position="44"/>
    </location>
</feature>
<feature type="transmembrane region" description="Helical" evidence="7">
    <location>
        <begin position="56"/>
        <end position="74"/>
    </location>
</feature>
<dbReference type="Gene3D" id="1.20.1250.20">
    <property type="entry name" value="MFS general substrate transporter like domains"/>
    <property type="match status" value="2"/>
</dbReference>
<feature type="transmembrane region" description="Helical" evidence="7">
    <location>
        <begin position="316"/>
        <end position="334"/>
    </location>
</feature>
<evidence type="ECO:0000313" key="9">
    <source>
        <dbReference type="EMBL" id="PIZ63219.1"/>
    </source>
</evidence>
<protein>
    <recommendedName>
        <fullName evidence="8">Major facilitator superfamily (MFS) profile domain-containing protein</fullName>
    </recommendedName>
</protein>
<keyword evidence="3" id="KW-1003">Cell membrane</keyword>
<keyword evidence="2" id="KW-0813">Transport</keyword>
<comment type="caution">
    <text evidence="9">The sequence shown here is derived from an EMBL/GenBank/DDBJ whole genome shotgun (WGS) entry which is preliminary data.</text>
</comment>
<reference evidence="10" key="1">
    <citation type="submission" date="2017-09" db="EMBL/GenBank/DDBJ databases">
        <title>Depth-based differentiation of microbial function through sediment-hosted aquifers and enrichment of novel symbionts in the deep terrestrial subsurface.</title>
        <authorList>
            <person name="Probst A.J."/>
            <person name="Ladd B."/>
            <person name="Jarett J.K."/>
            <person name="Geller-Mcgrath D.E."/>
            <person name="Sieber C.M.K."/>
            <person name="Emerson J.B."/>
            <person name="Anantharaman K."/>
            <person name="Thomas B.C."/>
            <person name="Malmstrom R."/>
            <person name="Stieglmeier M."/>
            <person name="Klingl A."/>
            <person name="Woyke T."/>
            <person name="Ryan C.M."/>
            <person name="Banfield J.F."/>
        </authorList>
    </citation>
    <scope>NUCLEOTIDE SEQUENCE [LARGE SCALE GENOMIC DNA]</scope>
</reference>
<dbReference type="InterPro" id="IPR001958">
    <property type="entry name" value="Tet-R_TetA/multi-R_MdtG-like"/>
</dbReference>
<feature type="transmembrane region" description="Helical" evidence="7">
    <location>
        <begin position="144"/>
        <end position="167"/>
    </location>
</feature>
<dbReference type="PANTHER" id="PTHR23517">
    <property type="entry name" value="RESISTANCE PROTEIN MDTM, PUTATIVE-RELATED-RELATED"/>
    <property type="match status" value="1"/>
</dbReference>
<name>A0A2M7TZG8_9BACT</name>
<feature type="transmembrane region" description="Helical" evidence="7">
    <location>
        <begin position="381"/>
        <end position="400"/>
    </location>
</feature>
<feature type="transmembrane region" description="Helical" evidence="7">
    <location>
        <begin position="355"/>
        <end position="375"/>
    </location>
</feature>
<evidence type="ECO:0000256" key="5">
    <source>
        <dbReference type="ARBA" id="ARBA00022989"/>
    </source>
</evidence>
<dbReference type="Pfam" id="PF07690">
    <property type="entry name" value="MFS_1"/>
    <property type="match status" value="2"/>
</dbReference>
<dbReference type="InterPro" id="IPR050171">
    <property type="entry name" value="MFS_Transporters"/>
</dbReference>
<dbReference type="EMBL" id="PFOB01000028">
    <property type="protein sequence ID" value="PIZ63219.1"/>
    <property type="molecule type" value="Genomic_DNA"/>
</dbReference>
<evidence type="ECO:0000256" key="2">
    <source>
        <dbReference type="ARBA" id="ARBA00022448"/>
    </source>
</evidence>
<dbReference type="Proteomes" id="UP000228503">
    <property type="component" value="Unassembled WGS sequence"/>
</dbReference>
<evidence type="ECO:0000259" key="8">
    <source>
        <dbReference type="PROSITE" id="PS50850"/>
    </source>
</evidence>
<feature type="domain" description="Major facilitator superfamily (MFS) profile" evidence="8">
    <location>
        <begin position="20"/>
        <end position="406"/>
    </location>
</feature>
<feature type="transmembrane region" description="Helical" evidence="7">
    <location>
        <begin position="86"/>
        <end position="103"/>
    </location>
</feature>
<feature type="transmembrane region" description="Helical" evidence="7">
    <location>
        <begin position="261"/>
        <end position="280"/>
    </location>
</feature>
<evidence type="ECO:0000256" key="7">
    <source>
        <dbReference type="SAM" id="Phobius"/>
    </source>
</evidence>
<dbReference type="PROSITE" id="PS50850">
    <property type="entry name" value="MFS"/>
    <property type="match status" value="1"/>
</dbReference>
<evidence type="ECO:0000256" key="4">
    <source>
        <dbReference type="ARBA" id="ARBA00022692"/>
    </source>
</evidence>
<comment type="subcellular location">
    <subcellularLocation>
        <location evidence="1">Cell membrane</location>
        <topology evidence="1">Multi-pass membrane protein</topology>
    </subcellularLocation>
</comment>
<dbReference type="InterPro" id="IPR020846">
    <property type="entry name" value="MFS_dom"/>
</dbReference>
<evidence type="ECO:0000256" key="6">
    <source>
        <dbReference type="ARBA" id="ARBA00023136"/>
    </source>
</evidence>
<dbReference type="GO" id="GO:0005886">
    <property type="term" value="C:plasma membrane"/>
    <property type="evidence" value="ECO:0007669"/>
    <property type="project" value="UniProtKB-SubCell"/>
</dbReference>
<keyword evidence="5 7" id="KW-1133">Transmembrane helix</keyword>
<keyword evidence="4 7" id="KW-0812">Transmembrane</keyword>
<evidence type="ECO:0000256" key="1">
    <source>
        <dbReference type="ARBA" id="ARBA00004651"/>
    </source>
</evidence>
<proteinExistence type="predicted"/>
<dbReference type="PRINTS" id="PR01035">
    <property type="entry name" value="TCRTETA"/>
</dbReference>
<accession>A0A2M7TZG8</accession>
<organism evidence="9 10">
    <name type="scientific">Candidatus Roizmanbacteria bacterium CG_4_10_14_0_2_um_filter_39_13</name>
    <dbReference type="NCBI Taxonomy" id="1974825"/>
    <lineage>
        <taxon>Bacteria</taxon>
        <taxon>Candidatus Roizmaniibacteriota</taxon>
    </lineage>
</organism>
<feature type="transmembrane region" description="Helical" evidence="7">
    <location>
        <begin position="292"/>
        <end position="310"/>
    </location>
</feature>
<feature type="transmembrane region" description="Helical" evidence="7">
    <location>
        <begin position="173"/>
        <end position="193"/>
    </location>
</feature>
<keyword evidence="6 7" id="KW-0472">Membrane</keyword>
<dbReference type="AlphaFoldDB" id="A0A2M7TZG8"/>
<dbReference type="GO" id="GO:0022857">
    <property type="term" value="F:transmembrane transporter activity"/>
    <property type="evidence" value="ECO:0007669"/>
    <property type="project" value="InterPro"/>
</dbReference>
<dbReference type="InterPro" id="IPR036259">
    <property type="entry name" value="MFS_trans_sf"/>
</dbReference>
<dbReference type="PANTHER" id="PTHR23517:SF3">
    <property type="entry name" value="INTEGRAL MEMBRANE TRANSPORT PROTEIN"/>
    <property type="match status" value="1"/>
</dbReference>
<gene>
    <name evidence="9" type="ORF">COY16_02465</name>
</gene>
<dbReference type="SUPFAM" id="SSF103473">
    <property type="entry name" value="MFS general substrate transporter"/>
    <property type="match status" value="1"/>
</dbReference>
<dbReference type="InterPro" id="IPR011701">
    <property type="entry name" value="MFS"/>
</dbReference>
<feature type="transmembrane region" description="Helical" evidence="7">
    <location>
        <begin position="218"/>
        <end position="241"/>
    </location>
</feature>
<evidence type="ECO:0000313" key="10">
    <source>
        <dbReference type="Proteomes" id="UP000228503"/>
    </source>
</evidence>
<evidence type="ECO:0000256" key="3">
    <source>
        <dbReference type="ARBA" id="ARBA00022475"/>
    </source>
</evidence>
<feature type="transmembrane region" description="Helical" evidence="7">
    <location>
        <begin position="109"/>
        <end position="132"/>
    </location>
</feature>